<keyword evidence="4" id="KW-1185">Reference proteome</keyword>
<dbReference type="GO" id="GO:0016779">
    <property type="term" value="F:nucleotidyltransferase activity"/>
    <property type="evidence" value="ECO:0007669"/>
    <property type="project" value="UniProtKB-KW"/>
</dbReference>
<gene>
    <name evidence="3" type="ORF">IQ10_01486</name>
</gene>
<dbReference type="OrthoDB" id="285216at2"/>
<evidence type="ECO:0000313" key="4">
    <source>
        <dbReference type="Proteomes" id="UP000315711"/>
    </source>
</evidence>
<dbReference type="SUPFAM" id="SSF53448">
    <property type="entry name" value="Nucleotide-diphospho-sugar transferases"/>
    <property type="match status" value="1"/>
</dbReference>
<reference evidence="3 4" key="1">
    <citation type="journal article" date="2015" name="Stand. Genomic Sci.">
        <title>Genomic Encyclopedia of Bacterial and Archaeal Type Strains, Phase III: the genomes of soil and plant-associated and newly described type strains.</title>
        <authorList>
            <person name="Whitman W.B."/>
            <person name="Woyke T."/>
            <person name="Klenk H.P."/>
            <person name="Zhou Y."/>
            <person name="Lilburn T.G."/>
            <person name="Beck B.J."/>
            <person name="De Vos P."/>
            <person name="Vandamme P."/>
            <person name="Eisen J.A."/>
            <person name="Garrity G."/>
            <person name="Hugenholtz P."/>
            <person name="Kyrpides N.C."/>
        </authorList>
    </citation>
    <scope>NUCLEOTIDE SEQUENCE [LARGE SCALE GENOMIC DNA]</scope>
    <source>
        <strain evidence="3 4">CGMCC 1.10116</strain>
    </source>
</reference>
<dbReference type="PANTHER" id="PTHR43777:SF1">
    <property type="entry name" value="MOLYBDENUM COFACTOR CYTIDYLYLTRANSFERASE"/>
    <property type="match status" value="1"/>
</dbReference>
<comment type="caution">
    <text evidence="3">The sequence shown here is derived from an EMBL/GenBank/DDBJ whole genome shotgun (WGS) entry which is preliminary data.</text>
</comment>
<dbReference type="PANTHER" id="PTHR43777">
    <property type="entry name" value="MOLYBDENUM COFACTOR CYTIDYLYLTRANSFERASE"/>
    <property type="match status" value="1"/>
</dbReference>
<proteinExistence type="predicted"/>
<feature type="domain" description="MobA-like NTP transferase" evidence="2">
    <location>
        <begin position="1"/>
        <end position="152"/>
    </location>
</feature>
<evidence type="ECO:0000313" key="3">
    <source>
        <dbReference type="EMBL" id="TWI58153.1"/>
    </source>
</evidence>
<dbReference type="InterPro" id="IPR025877">
    <property type="entry name" value="MobA-like_NTP_Trfase"/>
</dbReference>
<sequence>MGSPKLLLPYKNESLISQVIQQVKYSDLDNFIIVINAKVEGLLQEVQNHRVDHFVLHEESHLGMASSIKKGLAKIPDYVAGVMFLLGDQPGMTSGEINRVLAGYKEKKNVPILQATYLGKPGHPVLFDRTIMPLLYEIEGDIGAKNILRQYKEKMKYIEMEKEPIPDIDTIEDYRSVMEKEGTHESVNRSTRYESRR</sequence>
<feature type="region of interest" description="Disordered" evidence="1">
    <location>
        <begin position="177"/>
        <end position="197"/>
    </location>
</feature>
<dbReference type="Gene3D" id="3.90.550.10">
    <property type="entry name" value="Spore Coat Polysaccharide Biosynthesis Protein SpsA, Chain A"/>
    <property type="match status" value="1"/>
</dbReference>
<dbReference type="Proteomes" id="UP000315711">
    <property type="component" value="Unassembled WGS sequence"/>
</dbReference>
<evidence type="ECO:0000256" key="1">
    <source>
        <dbReference type="SAM" id="MobiDB-lite"/>
    </source>
</evidence>
<organism evidence="3 4">
    <name type="scientific">Halalkalibacter nanhaiisediminis</name>
    <dbReference type="NCBI Taxonomy" id="688079"/>
    <lineage>
        <taxon>Bacteria</taxon>
        <taxon>Bacillati</taxon>
        <taxon>Bacillota</taxon>
        <taxon>Bacilli</taxon>
        <taxon>Bacillales</taxon>
        <taxon>Bacillaceae</taxon>
        <taxon>Halalkalibacter</taxon>
    </lineage>
</organism>
<dbReference type="EMBL" id="VLKZ01000003">
    <property type="protein sequence ID" value="TWI58153.1"/>
    <property type="molecule type" value="Genomic_DNA"/>
</dbReference>
<dbReference type="InterPro" id="IPR029044">
    <property type="entry name" value="Nucleotide-diphossugar_trans"/>
</dbReference>
<keyword evidence="3" id="KW-0548">Nucleotidyltransferase</keyword>
<protein>
    <submittedName>
        <fullName evidence="3">Molybdenum cofactor cytidylyltransferase</fullName>
    </submittedName>
</protein>
<name>A0A562QNA8_9BACI</name>
<dbReference type="CDD" id="cd04182">
    <property type="entry name" value="GT_2_like_f"/>
    <property type="match status" value="1"/>
</dbReference>
<dbReference type="Pfam" id="PF12804">
    <property type="entry name" value="NTP_transf_3"/>
    <property type="match status" value="1"/>
</dbReference>
<evidence type="ECO:0000259" key="2">
    <source>
        <dbReference type="Pfam" id="PF12804"/>
    </source>
</evidence>
<accession>A0A562QNA8</accession>
<keyword evidence="3" id="KW-0808">Transferase</keyword>
<dbReference type="AlphaFoldDB" id="A0A562QNA8"/>